<gene>
    <name evidence="2" type="ORF">JOF59_006439</name>
</gene>
<proteinExistence type="predicted"/>
<comment type="caution">
    <text evidence="2">The sequence shown here is derived from an EMBL/GenBank/DDBJ whole genome shotgun (WGS) entry which is preliminary data.</text>
</comment>
<evidence type="ECO:0000313" key="2">
    <source>
        <dbReference type="EMBL" id="MBP2363947.1"/>
    </source>
</evidence>
<keyword evidence="1" id="KW-0472">Membrane</keyword>
<dbReference type="EMBL" id="JAGINS010000002">
    <property type="protein sequence ID" value="MBP2363947.1"/>
    <property type="molecule type" value="Genomic_DNA"/>
</dbReference>
<reference evidence="2 3" key="1">
    <citation type="submission" date="2021-03" db="EMBL/GenBank/DDBJ databases">
        <title>Sequencing the genomes of 1000 actinobacteria strains.</title>
        <authorList>
            <person name="Klenk H.-P."/>
        </authorList>
    </citation>
    <scope>NUCLEOTIDE SEQUENCE [LARGE SCALE GENOMIC DNA]</scope>
    <source>
        <strain evidence="2 3">DSM 40843</strain>
    </source>
</reference>
<evidence type="ECO:0000313" key="3">
    <source>
        <dbReference type="Proteomes" id="UP001519311"/>
    </source>
</evidence>
<keyword evidence="3" id="KW-1185">Reference proteome</keyword>
<dbReference type="Proteomes" id="UP001519311">
    <property type="component" value="Unassembled WGS sequence"/>
</dbReference>
<protein>
    <recommendedName>
        <fullName evidence="4">Secreted protein</fullName>
    </recommendedName>
</protein>
<sequence length="222" mass="24321">MSNWIDLLTSNLASGLIGAGIGGAASILGARMQAKSSDKIARDTAARAAALEGYLILGDLEAALLGKTTVSGADMATWNAEQRVLLSRARKRANVLPMSEEARRTRCREAIALIQPFTGYVTWDDYVFLTRMALQDAQEAMGTYSSGRPPTPVVADLEARIGMERTKRRRLKLARRLHEIEEETEYHELDDHRHSEADVIKAELGVSRTVDLPGEELAAITS</sequence>
<keyword evidence="1" id="KW-1133">Transmembrane helix</keyword>
<keyword evidence="1" id="KW-0812">Transmembrane</keyword>
<accession>A0ABS4VJ97</accession>
<evidence type="ECO:0008006" key="4">
    <source>
        <dbReference type="Google" id="ProtNLM"/>
    </source>
</evidence>
<dbReference type="RefSeq" id="WP_209471669.1">
    <property type="nucleotide sequence ID" value="NZ_BMWJ01000007.1"/>
</dbReference>
<name>A0ABS4VJ97_9ACTN</name>
<feature type="transmembrane region" description="Helical" evidence="1">
    <location>
        <begin position="12"/>
        <end position="30"/>
    </location>
</feature>
<evidence type="ECO:0000256" key="1">
    <source>
        <dbReference type="SAM" id="Phobius"/>
    </source>
</evidence>
<organism evidence="2 3">
    <name type="scientific">Streptomyces clavifer</name>
    <dbReference type="NCBI Taxonomy" id="68188"/>
    <lineage>
        <taxon>Bacteria</taxon>
        <taxon>Bacillati</taxon>
        <taxon>Actinomycetota</taxon>
        <taxon>Actinomycetes</taxon>
        <taxon>Kitasatosporales</taxon>
        <taxon>Streptomycetaceae</taxon>
        <taxon>Streptomyces</taxon>
    </lineage>
</organism>